<keyword evidence="3" id="KW-0238">DNA-binding</keyword>
<keyword evidence="4" id="KW-0804">Transcription</keyword>
<dbReference type="PANTHER" id="PTHR30537:SF5">
    <property type="entry name" value="HTH-TYPE TRANSCRIPTIONAL ACTIVATOR TTDR-RELATED"/>
    <property type="match status" value="1"/>
</dbReference>
<dbReference type="Pfam" id="PF00126">
    <property type="entry name" value="HTH_1"/>
    <property type="match status" value="1"/>
</dbReference>
<evidence type="ECO:0000256" key="3">
    <source>
        <dbReference type="ARBA" id="ARBA00023125"/>
    </source>
</evidence>
<dbReference type="FunFam" id="1.10.10.10:FF:000001">
    <property type="entry name" value="LysR family transcriptional regulator"/>
    <property type="match status" value="1"/>
</dbReference>
<dbReference type="InterPro" id="IPR036388">
    <property type="entry name" value="WH-like_DNA-bd_sf"/>
</dbReference>
<dbReference type="EMBL" id="CP044399">
    <property type="protein sequence ID" value="QFI38111.1"/>
    <property type="molecule type" value="Genomic_DNA"/>
</dbReference>
<sequence length="300" mass="33307">MLGLIRVFIQTVDSGSFTKAGAVLSMAPSSIARNIDNLESELGVTLFKRSTRQLLLTADGQQFLEGAIKLLAEADGLMASMHQMNVEPEGVLRISVFESFGRQFISPLLPEFLQRYPKVKIEINLDNQLIDLNSENVDIGIRIGIPADSGLHARKLLQNHTQVCASPDYLAKNGTPNKPEDLIDHNCLLLDTDRQRTYWYFKKNKQNLKIPVRGNLSSKGGTPLLEAAVYGGGIVQMSSWMMTSLIKDGKVVVCLPDWQPSLQEGSSGDIYAVYHGSKYPRPALRAFIDFLVDKIQAERM</sequence>
<dbReference type="RefSeq" id="WP_019443159.1">
    <property type="nucleotide sequence ID" value="NZ_ALOE01000044.1"/>
</dbReference>
<dbReference type="InterPro" id="IPR058163">
    <property type="entry name" value="LysR-type_TF_proteobact-type"/>
</dbReference>
<evidence type="ECO:0000313" key="6">
    <source>
        <dbReference type="EMBL" id="QFI38111.1"/>
    </source>
</evidence>
<dbReference type="AlphaFoldDB" id="A0A5J6WLM1"/>
<dbReference type="Gene3D" id="3.40.190.290">
    <property type="match status" value="1"/>
</dbReference>
<evidence type="ECO:0000313" key="7">
    <source>
        <dbReference type="Proteomes" id="UP000327424"/>
    </source>
</evidence>
<dbReference type="GO" id="GO:0003700">
    <property type="term" value="F:DNA-binding transcription factor activity"/>
    <property type="evidence" value="ECO:0007669"/>
    <property type="project" value="InterPro"/>
</dbReference>
<organism evidence="6 7">
    <name type="scientific">Moritella marina ATCC 15381</name>
    <dbReference type="NCBI Taxonomy" id="1202962"/>
    <lineage>
        <taxon>Bacteria</taxon>
        <taxon>Pseudomonadati</taxon>
        <taxon>Pseudomonadota</taxon>
        <taxon>Gammaproteobacteria</taxon>
        <taxon>Alteromonadales</taxon>
        <taxon>Moritellaceae</taxon>
        <taxon>Moritella</taxon>
    </lineage>
</organism>
<feature type="domain" description="HTH lysR-type" evidence="5">
    <location>
        <begin position="1"/>
        <end position="57"/>
    </location>
</feature>
<evidence type="ECO:0000256" key="1">
    <source>
        <dbReference type="ARBA" id="ARBA00009437"/>
    </source>
</evidence>
<dbReference type="CDD" id="cd08422">
    <property type="entry name" value="PBP2_CrgA_like"/>
    <property type="match status" value="1"/>
</dbReference>
<gene>
    <name evidence="6" type="ORF">FR932_09730</name>
</gene>
<protein>
    <submittedName>
        <fullName evidence="6">LysR family transcriptional regulator</fullName>
    </submittedName>
</protein>
<dbReference type="OrthoDB" id="9786526at2"/>
<dbReference type="KEGG" id="mmaa:FR932_09730"/>
<dbReference type="SUPFAM" id="SSF53850">
    <property type="entry name" value="Periplasmic binding protein-like II"/>
    <property type="match status" value="1"/>
</dbReference>
<evidence type="ECO:0000256" key="2">
    <source>
        <dbReference type="ARBA" id="ARBA00023015"/>
    </source>
</evidence>
<dbReference type="SUPFAM" id="SSF46785">
    <property type="entry name" value="Winged helix' DNA-binding domain"/>
    <property type="match status" value="1"/>
</dbReference>
<dbReference type="FunFam" id="3.40.190.290:FF:000001">
    <property type="entry name" value="Transcriptional regulator, LysR family"/>
    <property type="match status" value="1"/>
</dbReference>
<dbReference type="PANTHER" id="PTHR30537">
    <property type="entry name" value="HTH-TYPE TRANSCRIPTIONAL REGULATOR"/>
    <property type="match status" value="1"/>
</dbReference>
<dbReference type="GO" id="GO:0003677">
    <property type="term" value="F:DNA binding"/>
    <property type="evidence" value="ECO:0007669"/>
    <property type="project" value="UniProtKB-KW"/>
</dbReference>
<dbReference type="InterPro" id="IPR005119">
    <property type="entry name" value="LysR_subst-bd"/>
</dbReference>
<dbReference type="Pfam" id="PF03466">
    <property type="entry name" value="LysR_substrate"/>
    <property type="match status" value="1"/>
</dbReference>
<keyword evidence="2" id="KW-0805">Transcription regulation</keyword>
<comment type="similarity">
    <text evidence="1">Belongs to the LysR transcriptional regulatory family.</text>
</comment>
<name>A0A5J6WLM1_MORMI</name>
<proteinExistence type="inferred from homology"/>
<evidence type="ECO:0000259" key="5">
    <source>
        <dbReference type="PROSITE" id="PS50931"/>
    </source>
</evidence>
<dbReference type="InterPro" id="IPR000847">
    <property type="entry name" value="LysR_HTH_N"/>
</dbReference>
<evidence type="ECO:0000256" key="4">
    <source>
        <dbReference type="ARBA" id="ARBA00023163"/>
    </source>
</evidence>
<dbReference type="InterPro" id="IPR036390">
    <property type="entry name" value="WH_DNA-bd_sf"/>
</dbReference>
<reference evidence="6 7" key="1">
    <citation type="submission" date="2019-09" db="EMBL/GenBank/DDBJ databases">
        <title>Hybrid Assembly of the complete Genome of the Deep-Sea Bacterium Moritella marina from long Nanopore and Illumina reads.</title>
        <authorList>
            <person name="Magin S."/>
            <person name="Georgoulis A."/>
            <person name="Papadimitriou K."/>
            <person name="Iliakis G."/>
            <person name="Vorgias C.E."/>
        </authorList>
    </citation>
    <scope>NUCLEOTIDE SEQUENCE [LARGE SCALE GENOMIC DNA]</scope>
    <source>
        <strain evidence="6 7">MP-1</strain>
    </source>
</reference>
<dbReference type="Gene3D" id="1.10.10.10">
    <property type="entry name" value="Winged helix-like DNA-binding domain superfamily/Winged helix DNA-binding domain"/>
    <property type="match status" value="1"/>
</dbReference>
<accession>A0A5J6WLM1</accession>
<keyword evidence="7" id="KW-1185">Reference proteome</keyword>
<dbReference type="PROSITE" id="PS50931">
    <property type="entry name" value="HTH_LYSR"/>
    <property type="match status" value="1"/>
</dbReference>
<dbReference type="Proteomes" id="UP000327424">
    <property type="component" value="Chromosome"/>
</dbReference>